<evidence type="ECO:0000313" key="2">
    <source>
        <dbReference type="Proteomes" id="UP000199473"/>
    </source>
</evidence>
<keyword evidence="2" id="KW-1185">Reference proteome</keyword>
<evidence type="ECO:0000313" key="1">
    <source>
        <dbReference type="EMBL" id="SFL04377.1"/>
    </source>
</evidence>
<protein>
    <submittedName>
        <fullName evidence="1">Rhamnan synthesis protein F</fullName>
    </submittedName>
</protein>
<name>A0A1I4EII4_9PROT</name>
<organism evidence="1 2">
    <name type="scientific">Falsiroseomonas stagni DSM 19981</name>
    <dbReference type="NCBI Taxonomy" id="1123062"/>
    <lineage>
        <taxon>Bacteria</taxon>
        <taxon>Pseudomonadati</taxon>
        <taxon>Pseudomonadota</taxon>
        <taxon>Alphaproteobacteria</taxon>
        <taxon>Acetobacterales</taxon>
        <taxon>Roseomonadaceae</taxon>
        <taxon>Falsiroseomonas</taxon>
    </lineage>
</organism>
<dbReference type="AlphaFoldDB" id="A0A1I4EII4"/>
<dbReference type="OrthoDB" id="8849801at2"/>
<sequence>MIALMTWLRRGATLTTGLWRIILARFFYHLAAGDQGSQVTERRPGLAALGKRCCVFVHFDDRGIVKQHTRCYLLALRRSGFGIVFVTNAATLEADSAQWLAEHCALILIRRNRGYDFGAYRDGIAAFFQAQIKADLLLLANDSVYGPLVGLGDIFDRMDFGKADVWSLTDSWQHRYHLQSFFVAFGPAALASAGFAEFWQRVRNVRSKWAAIHFYELWMTHRMQSAGLRCAAIWDYFALLGTLQEAQNAPQPDGPVTIEQSVRRLANERALACWRRRIALNPTSDLWLALLQDGFPFIKRELLRLNPGRLLDLHMWHSVVSRRSPQMYRLIMDDLKMSMRKQAP</sequence>
<gene>
    <name evidence="1" type="ORF">SAMN02745775_1165</name>
</gene>
<reference evidence="1 2" key="1">
    <citation type="submission" date="2016-10" db="EMBL/GenBank/DDBJ databases">
        <authorList>
            <person name="de Groot N.N."/>
        </authorList>
    </citation>
    <scope>NUCLEOTIDE SEQUENCE [LARGE SCALE GENOMIC DNA]</scope>
    <source>
        <strain evidence="1 2">DSM 19981</strain>
    </source>
</reference>
<dbReference type="Proteomes" id="UP000199473">
    <property type="component" value="Unassembled WGS sequence"/>
</dbReference>
<accession>A0A1I4EII4</accession>
<dbReference type="InterPro" id="IPR007739">
    <property type="entry name" value="RgpF"/>
</dbReference>
<proteinExistence type="predicted"/>
<dbReference type="STRING" id="1123062.SAMN02745775_1165"/>
<dbReference type="Pfam" id="PF05045">
    <property type="entry name" value="RgpF"/>
    <property type="match status" value="1"/>
</dbReference>
<dbReference type="EMBL" id="FOSQ01000016">
    <property type="protein sequence ID" value="SFL04377.1"/>
    <property type="molecule type" value="Genomic_DNA"/>
</dbReference>